<dbReference type="PANTHER" id="PTHR45982:SF1">
    <property type="entry name" value="REGULATOR OF CHROMOSOME CONDENSATION"/>
    <property type="match status" value="1"/>
</dbReference>
<dbReference type="GO" id="GO:0005085">
    <property type="term" value="F:guanyl-nucleotide exchange factor activity"/>
    <property type="evidence" value="ECO:0007669"/>
    <property type="project" value="TreeGrafter"/>
</dbReference>
<dbReference type="SUPFAM" id="SSF50985">
    <property type="entry name" value="RCC1/BLIP-II"/>
    <property type="match status" value="2"/>
</dbReference>
<sequence>MKRRMRFLFMLAPVAATTILVACSNNDPTPAFDDAPDGASEAAANLPETAAPDAQNGDGGALDARAPFDAEGELVTCTTKPCVTQLVTGDTHYCALMDDKTVRCWGVTSGAIGIMDGGDPSTSYQTVPRDVGLTDVEQLSAANGTTCALHTNGTVTCWGSNNGGRLGLEPPRTDYVPHGPALVTRDGGPIDGFTRIDVGPVGLVFATTSAGELWSWGTNIGDALGRPDETNRILGPGPANAITRVKALRAGGFASENTGGFGFAVADDRKLFVWGAYRWLVTYPGTAPLAVTGLENVTSVAASTERLCAVADGRLYCWGPNGALSCTGTKDGSATPVEIRTRGEAPAREVSISYGATCVRLTDGTVECCGTDSFGQLATGDADGGTGAPLLTKAKALTDHVVSIQVGLFSSCALVQGGKVQCWGSNQYGQLGQGTRDDDRHGTPLTVKFD</sequence>
<feature type="signal peptide" evidence="1">
    <location>
        <begin position="1"/>
        <end position="22"/>
    </location>
</feature>
<dbReference type="Gene3D" id="2.130.10.30">
    <property type="entry name" value="Regulator of chromosome condensation 1/beta-lactamase-inhibitor protein II"/>
    <property type="match status" value="2"/>
</dbReference>
<dbReference type="AlphaFoldDB" id="A0A0K1PT10"/>
<dbReference type="OrthoDB" id="5315536at2"/>
<organism evidence="2 3">
    <name type="scientific">Labilithrix luteola</name>
    <dbReference type="NCBI Taxonomy" id="1391654"/>
    <lineage>
        <taxon>Bacteria</taxon>
        <taxon>Pseudomonadati</taxon>
        <taxon>Myxococcota</taxon>
        <taxon>Polyangia</taxon>
        <taxon>Polyangiales</taxon>
        <taxon>Labilitrichaceae</taxon>
        <taxon>Labilithrix</taxon>
    </lineage>
</organism>
<evidence type="ECO:0000313" key="2">
    <source>
        <dbReference type="EMBL" id="AKU96511.1"/>
    </source>
</evidence>
<dbReference type="GO" id="GO:0005737">
    <property type="term" value="C:cytoplasm"/>
    <property type="evidence" value="ECO:0007669"/>
    <property type="project" value="TreeGrafter"/>
</dbReference>
<accession>A0A0K1PT10</accession>
<proteinExistence type="predicted"/>
<dbReference type="KEGG" id="llu:AKJ09_03175"/>
<dbReference type="PROSITE" id="PS51257">
    <property type="entry name" value="PROKAR_LIPOPROTEIN"/>
    <property type="match status" value="1"/>
</dbReference>
<dbReference type="InterPro" id="IPR009091">
    <property type="entry name" value="RCC1/BLIP-II"/>
</dbReference>
<dbReference type="PANTHER" id="PTHR45982">
    <property type="entry name" value="REGULATOR OF CHROMOSOME CONDENSATION"/>
    <property type="match status" value="1"/>
</dbReference>
<dbReference type="RefSeq" id="WP_146647788.1">
    <property type="nucleotide sequence ID" value="NZ_CP012333.1"/>
</dbReference>
<dbReference type="STRING" id="1391654.AKJ09_03175"/>
<reference evidence="2 3" key="1">
    <citation type="submission" date="2015-08" db="EMBL/GenBank/DDBJ databases">
        <authorList>
            <person name="Babu N.S."/>
            <person name="Beckwith C.J."/>
            <person name="Beseler K.G."/>
            <person name="Brison A."/>
            <person name="Carone J.V."/>
            <person name="Caskin T.P."/>
            <person name="Diamond M."/>
            <person name="Durham M.E."/>
            <person name="Foxe J.M."/>
            <person name="Go M."/>
            <person name="Henderson B.A."/>
            <person name="Jones I.B."/>
            <person name="McGettigan J.A."/>
            <person name="Micheletti S.J."/>
            <person name="Nasrallah M.E."/>
            <person name="Ortiz D."/>
            <person name="Piller C.R."/>
            <person name="Privatt S.R."/>
            <person name="Schneider S.L."/>
            <person name="Sharp S."/>
            <person name="Smith T.C."/>
            <person name="Stanton J.D."/>
            <person name="Ullery H.E."/>
            <person name="Wilson R.J."/>
            <person name="Serrano M.G."/>
            <person name="Buck G."/>
            <person name="Lee V."/>
            <person name="Wang Y."/>
            <person name="Carvalho R."/>
            <person name="Voegtly L."/>
            <person name="Shi R."/>
            <person name="Duckworth R."/>
            <person name="Johnson A."/>
            <person name="Loviza R."/>
            <person name="Walstead R."/>
            <person name="Shah Z."/>
            <person name="Kiflezghi M."/>
            <person name="Wade K."/>
            <person name="Ball S.L."/>
            <person name="Bradley K.W."/>
            <person name="Asai D.J."/>
            <person name="Bowman C.A."/>
            <person name="Russell D.A."/>
            <person name="Pope W.H."/>
            <person name="Jacobs-Sera D."/>
            <person name="Hendrix R.W."/>
            <person name="Hatfull G.F."/>
        </authorList>
    </citation>
    <scope>NUCLEOTIDE SEQUENCE [LARGE SCALE GENOMIC DNA]</scope>
    <source>
        <strain evidence="2 3">DSM 27648</strain>
    </source>
</reference>
<keyword evidence="1" id="KW-0732">Signal</keyword>
<keyword evidence="3" id="KW-1185">Reference proteome</keyword>
<dbReference type="Pfam" id="PF13540">
    <property type="entry name" value="RCC1_2"/>
    <property type="match status" value="3"/>
</dbReference>
<dbReference type="EMBL" id="CP012333">
    <property type="protein sequence ID" value="AKU96511.1"/>
    <property type="molecule type" value="Genomic_DNA"/>
</dbReference>
<dbReference type="InterPro" id="IPR000408">
    <property type="entry name" value="Reg_chr_condens"/>
</dbReference>
<dbReference type="InterPro" id="IPR051553">
    <property type="entry name" value="Ran_GTPase-activating"/>
</dbReference>
<evidence type="ECO:0000313" key="3">
    <source>
        <dbReference type="Proteomes" id="UP000064967"/>
    </source>
</evidence>
<dbReference type="Proteomes" id="UP000064967">
    <property type="component" value="Chromosome"/>
</dbReference>
<dbReference type="PROSITE" id="PS50012">
    <property type="entry name" value="RCC1_3"/>
    <property type="match status" value="2"/>
</dbReference>
<gene>
    <name evidence="2" type="ORF">AKJ09_03175</name>
</gene>
<evidence type="ECO:0000256" key="1">
    <source>
        <dbReference type="SAM" id="SignalP"/>
    </source>
</evidence>
<evidence type="ECO:0008006" key="4">
    <source>
        <dbReference type="Google" id="ProtNLM"/>
    </source>
</evidence>
<feature type="chain" id="PRO_5005465961" description="BNR repeat domain protein" evidence="1">
    <location>
        <begin position="23"/>
        <end position="450"/>
    </location>
</feature>
<name>A0A0K1PT10_9BACT</name>
<protein>
    <recommendedName>
        <fullName evidence="4">BNR repeat domain protein</fullName>
    </recommendedName>
</protein>